<keyword evidence="1" id="KW-1185">Reference proteome</keyword>
<proteinExistence type="predicted"/>
<dbReference type="AlphaFoldDB" id="A0A915HSN2"/>
<dbReference type="WBParaSite" id="nRc.2.0.1.t04769-RA">
    <property type="protein sequence ID" value="nRc.2.0.1.t04769-RA"/>
    <property type="gene ID" value="nRc.2.0.1.g04769"/>
</dbReference>
<reference evidence="2" key="1">
    <citation type="submission" date="2022-11" db="UniProtKB">
        <authorList>
            <consortium name="WormBaseParasite"/>
        </authorList>
    </citation>
    <scope>IDENTIFICATION</scope>
</reference>
<protein>
    <submittedName>
        <fullName evidence="2">Uncharacterized protein</fullName>
    </submittedName>
</protein>
<dbReference type="Proteomes" id="UP000887565">
    <property type="component" value="Unplaced"/>
</dbReference>
<evidence type="ECO:0000313" key="1">
    <source>
        <dbReference type="Proteomes" id="UP000887565"/>
    </source>
</evidence>
<evidence type="ECO:0000313" key="2">
    <source>
        <dbReference type="WBParaSite" id="nRc.2.0.1.t04769-RA"/>
    </source>
</evidence>
<name>A0A915HSN2_ROMCU</name>
<sequence length="171" mass="18770">FTEKILDTLSVASSLLSQVRDKAADQASQNIQLAKTALLQGQKLIRFTDRSVGGYEYEKDDLADNSDDKKRLRSAETRALRKKKERAVSPANEAQLVGITNISAEPNPTVLVSTQGATHLQTATPGVASNVEMWTTGRTGAHGMPQPKQSTKLDLKAHFPVISLRRIYRKV</sequence>
<organism evidence="1 2">
    <name type="scientific">Romanomermis culicivorax</name>
    <name type="common">Nematode worm</name>
    <dbReference type="NCBI Taxonomy" id="13658"/>
    <lineage>
        <taxon>Eukaryota</taxon>
        <taxon>Metazoa</taxon>
        <taxon>Ecdysozoa</taxon>
        <taxon>Nematoda</taxon>
        <taxon>Enoplea</taxon>
        <taxon>Dorylaimia</taxon>
        <taxon>Mermithida</taxon>
        <taxon>Mermithoidea</taxon>
        <taxon>Mermithidae</taxon>
        <taxon>Romanomermis</taxon>
    </lineage>
</organism>
<accession>A0A915HSN2</accession>